<keyword evidence="16" id="KW-1185">Reference proteome</keyword>
<proteinExistence type="inferred from homology"/>
<keyword evidence="4 12" id="KW-0808">Transferase</keyword>
<dbReference type="InterPro" id="IPR020616">
    <property type="entry name" value="Thiolase_N"/>
</dbReference>
<dbReference type="Gene3D" id="3.40.47.10">
    <property type="match status" value="2"/>
</dbReference>
<dbReference type="GO" id="GO:0003988">
    <property type="term" value="F:acetyl-CoA C-acyltransferase activity"/>
    <property type="evidence" value="ECO:0007669"/>
    <property type="project" value="UniProtKB-EC"/>
</dbReference>
<feature type="domain" description="Thiolase C-terminal" evidence="14">
    <location>
        <begin position="298"/>
        <end position="418"/>
    </location>
</feature>
<evidence type="ECO:0000313" key="15">
    <source>
        <dbReference type="EMBL" id="OMJ09392.1"/>
    </source>
</evidence>
<keyword evidence="6" id="KW-0809">Transit peptide</keyword>
<keyword evidence="7" id="KW-0443">Lipid metabolism</keyword>
<dbReference type="PANTHER" id="PTHR43853:SF8">
    <property type="entry name" value="3-KETOACYL-COA THIOLASE, PEROXISOMAL"/>
    <property type="match status" value="1"/>
</dbReference>
<dbReference type="PANTHER" id="PTHR43853">
    <property type="entry name" value="3-KETOACYL-COA THIOLASE, PEROXISOMAL"/>
    <property type="match status" value="1"/>
</dbReference>
<dbReference type="Pfam" id="PF00108">
    <property type="entry name" value="Thiolase_N"/>
    <property type="match status" value="1"/>
</dbReference>
<dbReference type="Pfam" id="PF02803">
    <property type="entry name" value="Thiolase_C"/>
    <property type="match status" value="1"/>
</dbReference>
<dbReference type="GO" id="GO:0005777">
    <property type="term" value="C:peroxisome"/>
    <property type="evidence" value="ECO:0007669"/>
    <property type="project" value="UniProtKB-SubCell"/>
</dbReference>
<dbReference type="EMBL" id="LSSM01007076">
    <property type="protein sequence ID" value="OMJ09392.1"/>
    <property type="molecule type" value="Genomic_DNA"/>
</dbReference>
<dbReference type="OrthoDB" id="5404651at2759"/>
<evidence type="ECO:0000256" key="4">
    <source>
        <dbReference type="ARBA" id="ARBA00022679"/>
    </source>
</evidence>
<feature type="active site" description="Proton acceptor" evidence="11">
    <location>
        <position position="406"/>
    </location>
</feature>
<comment type="caution">
    <text evidence="15">The sequence shown here is derived from an EMBL/GenBank/DDBJ whole genome shotgun (WGS) entry which is preliminary data.</text>
</comment>
<comment type="catalytic activity">
    <reaction evidence="10">
        <text>an acyl-CoA + acetyl-CoA = a 3-oxoacyl-CoA + CoA</text>
        <dbReference type="Rhea" id="RHEA:21564"/>
        <dbReference type="ChEBI" id="CHEBI:57287"/>
        <dbReference type="ChEBI" id="CHEBI:57288"/>
        <dbReference type="ChEBI" id="CHEBI:58342"/>
        <dbReference type="ChEBI" id="CHEBI:90726"/>
        <dbReference type="EC" id="2.3.1.16"/>
    </reaction>
</comment>
<feature type="active site" description="Proton acceptor" evidence="11">
    <location>
        <position position="376"/>
    </location>
</feature>
<keyword evidence="5" id="KW-0276">Fatty acid metabolism</keyword>
<dbReference type="PIRSF" id="PIRSF000429">
    <property type="entry name" value="Ac-CoA_Ac_transf"/>
    <property type="match status" value="1"/>
</dbReference>
<dbReference type="InterPro" id="IPR020617">
    <property type="entry name" value="Thiolase_C"/>
</dbReference>
<gene>
    <name evidence="15" type="ORF">AYI69_g10691</name>
</gene>
<dbReference type="GO" id="GO:0010124">
    <property type="term" value="P:phenylacetate catabolic process"/>
    <property type="evidence" value="ECO:0007669"/>
    <property type="project" value="TreeGrafter"/>
</dbReference>
<feature type="domain" description="Thiolase N-terminal" evidence="13">
    <location>
        <begin position="31"/>
        <end position="290"/>
    </location>
</feature>
<dbReference type="AlphaFoldDB" id="A0A1R1X432"/>
<comment type="similarity">
    <text evidence="3 12">Belongs to the thiolase-like superfamily. Thiolase family.</text>
</comment>
<reference evidence="16" key="1">
    <citation type="submission" date="2017-01" db="EMBL/GenBank/DDBJ databases">
        <authorList>
            <person name="Wang Y."/>
            <person name="White M."/>
            <person name="Kvist S."/>
            <person name="Moncalvo J.-M."/>
        </authorList>
    </citation>
    <scope>NUCLEOTIDE SEQUENCE [LARGE SCALE GENOMIC DNA]</scope>
    <source>
        <strain evidence="16">ID-206-W2</strain>
    </source>
</reference>
<dbReference type="GO" id="GO:0006635">
    <property type="term" value="P:fatty acid beta-oxidation"/>
    <property type="evidence" value="ECO:0007669"/>
    <property type="project" value="TreeGrafter"/>
</dbReference>
<feature type="active site" description="Acyl-thioester intermediate" evidence="11">
    <location>
        <position position="116"/>
    </location>
</feature>
<dbReference type="FunFam" id="3.40.47.10:FF:000010">
    <property type="entry name" value="Acetyl-CoA acetyltransferase (Thiolase)"/>
    <property type="match status" value="1"/>
</dbReference>
<evidence type="ECO:0000256" key="8">
    <source>
        <dbReference type="ARBA" id="ARBA00023140"/>
    </source>
</evidence>
<dbReference type="InterPro" id="IPR002155">
    <property type="entry name" value="Thiolase"/>
</dbReference>
<evidence type="ECO:0000259" key="13">
    <source>
        <dbReference type="Pfam" id="PF00108"/>
    </source>
</evidence>
<evidence type="ECO:0000256" key="2">
    <source>
        <dbReference type="ARBA" id="ARBA00004872"/>
    </source>
</evidence>
<organism evidence="15 16">
    <name type="scientific">Smittium culicis</name>
    <dbReference type="NCBI Taxonomy" id="133412"/>
    <lineage>
        <taxon>Eukaryota</taxon>
        <taxon>Fungi</taxon>
        <taxon>Fungi incertae sedis</taxon>
        <taxon>Zoopagomycota</taxon>
        <taxon>Kickxellomycotina</taxon>
        <taxon>Harpellomycetes</taxon>
        <taxon>Harpellales</taxon>
        <taxon>Legeriomycetaceae</taxon>
        <taxon>Smittium</taxon>
    </lineage>
</organism>
<comment type="pathway">
    <text evidence="2">Lipid metabolism; fatty acid metabolism.</text>
</comment>
<dbReference type="InterPro" id="IPR020613">
    <property type="entry name" value="Thiolase_CS"/>
</dbReference>
<dbReference type="InterPro" id="IPR016039">
    <property type="entry name" value="Thiolase-like"/>
</dbReference>
<evidence type="ECO:0000256" key="6">
    <source>
        <dbReference type="ARBA" id="ARBA00022946"/>
    </source>
</evidence>
<keyword evidence="9 12" id="KW-0012">Acyltransferase</keyword>
<evidence type="ECO:0000256" key="5">
    <source>
        <dbReference type="ARBA" id="ARBA00022832"/>
    </source>
</evidence>
<evidence type="ECO:0000259" key="14">
    <source>
        <dbReference type="Pfam" id="PF02803"/>
    </source>
</evidence>
<keyword evidence="8" id="KW-0576">Peroxisome</keyword>
<evidence type="ECO:0000256" key="10">
    <source>
        <dbReference type="ARBA" id="ARBA00047605"/>
    </source>
</evidence>
<evidence type="ECO:0000256" key="12">
    <source>
        <dbReference type="RuleBase" id="RU003557"/>
    </source>
</evidence>
<dbReference type="InterPro" id="IPR050215">
    <property type="entry name" value="Thiolase-like_sf_Thiolase"/>
</dbReference>
<sequence>MASARLEQISSHLSGTTSQGTQIGVKTPDDVVIVSCVRTPICRARKGLLKDTKHEYLLSVALKAVTERVNLDKSLVDDIVVGNVLPPGSGANLARIAMLHAGYPDKTSVMTVHRQCSSGLQAVTFIAALIREGTIDIGIGAGVESMSQFYGSHQLKKESLDQDMLASDSNIADCLMPMGIVSENVASEFGVSREKQDKFSAESHRRAYFAQRTGLFKREIVPVTTNYIDDKHGGKVSRITVCNDDGIRPTTSADGLSKLKPAFRKDGSTTAGNASQVSDGAAAVLLMKRSRAIELNLPILAKYIVSDVYGVPPRINGIGPIYAIPNACAKANISPSDIDIIELNEAFASQAVYCIEKLGLSYDKVNPLGGAIALGHPLGCTGARQVSTLLYNLIRTKKRLGAISMCIGSGMGMCSIFEAEF</sequence>
<evidence type="ECO:0000256" key="7">
    <source>
        <dbReference type="ARBA" id="ARBA00023098"/>
    </source>
</evidence>
<accession>A0A1R1X432</accession>
<evidence type="ECO:0000256" key="11">
    <source>
        <dbReference type="PIRSR" id="PIRSR000429-1"/>
    </source>
</evidence>
<dbReference type="Proteomes" id="UP000187429">
    <property type="component" value="Unassembled WGS sequence"/>
</dbReference>
<dbReference type="CDD" id="cd00751">
    <property type="entry name" value="thiolase"/>
    <property type="match status" value="1"/>
</dbReference>
<evidence type="ECO:0000256" key="9">
    <source>
        <dbReference type="ARBA" id="ARBA00023315"/>
    </source>
</evidence>
<dbReference type="SUPFAM" id="SSF53901">
    <property type="entry name" value="Thiolase-like"/>
    <property type="match status" value="2"/>
</dbReference>
<evidence type="ECO:0000256" key="3">
    <source>
        <dbReference type="ARBA" id="ARBA00010982"/>
    </source>
</evidence>
<evidence type="ECO:0000313" key="16">
    <source>
        <dbReference type="Proteomes" id="UP000187429"/>
    </source>
</evidence>
<dbReference type="NCBIfam" id="TIGR01930">
    <property type="entry name" value="AcCoA-C-Actrans"/>
    <property type="match status" value="1"/>
</dbReference>
<comment type="subcellular location">
    <subcellularLocation>
        <location evidence="1">Peroxisome</location>
    </subcellularLocation>
</comment>
<dbReference type="PROSITE" id="PS00737">
    <property type="entry name" value="THIOLASE_2"/>
    <property type="match status" value="1"/>
</dbReference>
<name>A0A1R1X432_9FUNG</name>
<evidence type="ECO:0000256" key="1">
    <source>
        <dbReference type="ARBA" id="ARBA00004275"/>
    </source>
</evidence>
<protein>
    <submittedName>
        <fullName evidence="15">3-ketoacyl-CoA thiolase A, peroxisomal</fullName>
    </submittedName>
</protein>